<evidence type="ECO:0000256" key="2">
    <source>
        <dbReference type="ARBA" id="ARBA00022741"/>
    </source>
</evidence>
<dbReference type="PROSITE" id="PS50893">
    <property type="entry name" value="ABC_TRANSPORTER_2"/>
    <property type="match status" value="1"/>
</dbReference>
<dbReference type="NCBIfam" id="NF010061">
    <property type="entry name" value="PRK13538.1"/>
    <property type="match status" value="1"/>
</dbReference>
<evidence type="ECO:0000256" key="1">
    <source>
        <dbReference type="ARBA" id="ARBA00022448"/>
    </source>
</evidence>
<keyword evidence="2" id="KW-0547">Nucleotide-binding</keyword>
<comment type="caution">
    <text evidence="9">The sequence shown here is derived from an EMBL/GenBank/DDBJ whole genome shotgun (WGS) entry which is preliminary data.</text>
</comment>
<keyword evidence="3" id="KW-0201">Cytochrome c-type biogenesis</keyword>
<evidence type="ECO:0000259" key="8">
    <source>
        <dbReference type="PROSITE" id="PS50893"/>
    </source>
</evidence>
<dbReference type="EMBL" id="JBGUAW010000003">
    <property type="protein sequence ID" value="MFA9460130.1"/>
    <property type="molecule type" value="Genomic_DNA"/>
</dbReference>
<keyword evidence="4" id="KW-0067">ATP-binding</keyword>
<organism evidence="9 10">
    <name type="scientific">Thiohalorhabdus methylotrophus</name>
    <dbReference type="NCBI Taxonomy" id="3242694"/>
    <lineage>
        <taxon>Bacteria</taxon>
        <taxon>Pseudomonadati</taxon>
        <taxon>Pseudomonadota</taxon>
        <taxon>Gammaproteobacteria</taxon>
        <taxon>Thiohalorhabdales</taxon>
        <taxon>Thiohalorhabdaceae</taxon>
        <taxon>Thiohalorhabdus</taxon>
    </lineage>
</organism>
<keyword evidence="10" id="KW-1185">Reference proteome</keyword>
<evidence type="ECO:0000313" key="10">
    <source>
        <dbReference type="Proteomes" id="UP001575181"/>
    </source>
</evidence>
<evidence type="ECO:0000256" key="7">
    <source>
        <dbReference type="SAM" id="MobiDB-lite"/>
    </source>
</evidence>
<proteinExistence type="predicted"/>
<gene>
    <name evidence="9" type="primary">ccmA</name>
    <name evidence="9" type="ORF">ACERLL_04760</name>
</gene>
<evidence type="ECO:0000256" key="4">
    <source>
        <dbReference type="ARBA" id="ARBA00022840"/>
    </source>
</evidence>
<dbReference type="Gene3D" id="3.40.50.300">
    <property type="entry name" value="P-loop containing nucleotide triphosphate hydrolases"/>
    <property type="match status" value="1"/>
</dbReference>
<dbReference type="InterPro" id="IPR027417">
    <property type="entry name" value="P-loop_NTPase"/>
</dbReference>
<name>A0ABV4TVK2_9GAMM</name>
<dbReference type="InterPro" id="IPR003593">
    <property type="entry name" value="AAA+_ATPase"/>
</dbReference>
<feature type="region of interest" description="Disordered" evidence="7">
    <location>
        <begin position="1"/>
        <end position="28"/>
    </location>
</feature>
<evidence type="ECO:0000313" key="9">
    <source>
        <dbReference type="EMBL" id="MFA9460130.1"/>
    </source>
</evidence>
<keyword evidence="6" id="KW-0472">Membrane</keyword>
<sequence>MASETDRQPAAPALSAGQGHATDAHGDAATPRLEAVDLTCVRRDRVLFEGFNLRLGPGELIQVEGANGSGKTSLLRILCLLALPAEGNVRWNGADVEEVRPEFLEALTYIGHAHGVKADLTPLENLRVASALGTARPAMDPDEALHRIGLEGFEDKPVRELSAGQTRRVALARLLVHPTRLWILDEPFNALDRKGKAYVERMLREHCENGGMALITTHQPVDLGSAAMSRIHLGPERVAEGG</sequence>
<dbReference type="InterPro" id="IPR005895">
    <property type="entry name" value="ABC_transptr_haem_export_CcmA"/>
</dbReference>
<evidence type="ECO:0000256" key="3">
    <source>
        <dbReference type="ARBA" id="ARBA00022748"/>
    </source>
</evidence>
<keyword evidence="1" id="KW-0813">Transport</keyword>
<evidence type="ECO:0000256" key="5">
    <source>
        <dbReference type="ARBA" id="ARBA00022967"/>
    </source>
</evidence>
<dbReference type="NCBIfam" id="TIGR01189">
    <property type="entry name" value="ccmA"/>
    <property type="match status" value="1"/>
</dbReference>
<dbReference type="PANTHER" id="PTHR43499">
    <property type="entry name" value="ABC TRANSPORTER I FAMILY MEMBER 1"/>
    <property type="match status" value="1"/>
</dbReference>
<dbReference type="SMART" id="SM00382">
    <property type="entry name" value="AAA"/>
    <property type="match status" value="1"/>
</dbReference>
<dbReference type="Pfam" id="PF00005">
    <property type="entry name" value="ABC_tran"/>
    <property type="match status" value="1"/>
</dbReference>
<reference evidence="9 10" key="1">
    <citation type="submission" date="2024-08" db="EMBL/GenBank/DDBJ databases">
        <title>Whole-genome sequencing of halo(alkali)philic microorganisms from hypersaline lakes.</title>
        <authorList>
            <person name="Sorokin D.Y."/>
            <person name="Merkel A.Y."/>
            <person name="Messina E."/>
            <person name="Yakimov M."/>
        </authorList>
    </citation>
    <scope>NUCLEOTIDE SEQUENCE [LARGE SCALE GENOMIC DNA]</scope>
    <source>
        <strain evidence="9 10">Cl-TMA</strain>
    </source>
</reference>
<dbReference type="InterPro" id="IPR003439">
    <property type="entry name" value="ABC_transporter-like_ATP-bd"/>
</dbReference>
<evidence type="ECO:0000256" key="6">
    <source>
        <dbReference type="ARBA" id="ARBA00023136"/>
    </source>
</evidence>
<keyword evidence="5" id="KW-1278">Translocase</keyword>
<feature type="domain" description="ABC transporter" evidence="8">
    <location>
        <begin position="33"/>
        <end position="242"/>
    </location>
</feature>
<accession>A0ABV4TVK2</accession>
<dbReference type="Proteomes" id="UP001575181">
    <property type="component" value="Unassembled WGS sequence"/>
</dbReference>
<dbReference type="SUPFAM" id="SSF52540">
    <property type="entry name" value="P-loop containing nucleoside triphosphate hydrolases"/>
    <property type="match status" value="1"/>
</dbReference>
<dbReference type="PANTHER" id="PTHR43499:SF1">
    <property type="entry name" value="ABC TRANSPORTER I FAMILY MEMBER 1"/>
    <property type="match status" value="1"/>
</dbReference>
<protein>
    <submittedName>
        <fullName evidence="9">Cytochrome c biogenesis heme-transporting ATPase CcmA</fullName>
    </submittedName>
</protein>